<evidence type="ECO:0000259" key="11">
    <source>
        <dbReference type="Pfam" id="PF16916"/>
    </source>
</evidence>
<sequence>MSAGHSHGQVRAGHEKKLLMALGLTTGFMIAEVIGAWITGSLALLSDAAHMFTDSAALAISLMAFQIAKRPADRNRTFGYARFEILASAFNAILLFLVALYILYEAYQRLFNPSAIQSTGMLIVAVLGLVVNLISMRLLGAASGESLNVKGAYLEVWSDMLGSIGVIVAAIVIRYTGWAWVDSLVAAAIGLWVLPRTWTLLRESMNVLLEGVPNGIDLDKVEQAILSVTGVQAVHDLHVWSVTSGKNVMSVHVVISQSSMDGQSILASITALVTEQFEIGHCTIQLEHDGFHDDDHSADDHHEDGHLHHS</sequence>
<gene>
    <name evidence="12" type="ORF">IFT38_14000</name>
</gene>
<keyword evidence="5" id="KW-0862">Zinc</keyword>
<evidence type="ECO:0000256" key="3">
    <source>
        <dbReference type="ARBA" id="ARBA00022448"/>
    </source>
</evidence>
<evidence type="ECO:0000256" key="9">
    <source>
        <dbReference type="SAM" id="Phobius"/>
    </source>
</evidence>
<dbReference type="InterPro" id="IPR027470">
    <property type="entry name" value="Cation_efflux_CTD"/>
</dbReference>
<dbReference type="Pfam" id="PF16916">
    <property type="entry name" value="ZT_dimer"/>
    <property type="match status" value="1"/>
</dbReference>
<keyword evidence="8 9" id="KW-0472">Membrane</keyword>
<accession>A0ABR9C0D1</accession>
<dbReference type="Proteomes" id="UP000620025">
    <property type="component" value="Unassembled WGS sequence"/>
</dbReference>
<dbReference type="Pfam" id="PF01545">
    <property type="entry name" value="Cation_efflux"/>
    <property type="match status" value="1"/>
</dbReference>
<evidence type="ECO:0000313" key="12">
    <source>
        <dbReference type="EMBL" id="MBD8770657.1"/>
    </source>
</evidence>
<dbReference type="InterPro" id="IPR058533">
    <property type="entry name" value="Cation_efflux_TM"/>
</dbReference>
<dbReference type="SUPFAM" id="SSF161111">
    <property type="entry name" value="Cation efflux protein transmembrane domain-like"/>
    <property type="match status" value="1"/>
</dbReference>
<reference evidence="12 13" key="1">
    <citation type="journal article" date="2020" name="FEMS Microbiol. Ecol.">
        <title>Temporal dynamics of bacterial communities during seed development and maturation.</title>
        <authorList>
            <person name="Chesneau G."/>
            <person name="Torres-Cortes G."/>
            <person name="Briand M."/>
            <person name="Darrasse A."/>
            <person name="Preveaux A."/>
            <person name="Marais C."/>
            <person name="Jacques M.A."/>
            <person name="Shade A."/>
            <person name="Barret M."/>
        </authorList>
    </citation>
    <scope>NUCLEOTIDE SEQUENCE [LARGE SCALE GENOMIC DNA]</scope>
    <source>
        <strain evidence="12 13">CFBP13599</strain>
    </source>
</reference>
<dbReference type="EMBL" id="JACYWZ010000005">
    <property type="protein sequence ID" value="MBD8770657.1"/>
    <property type="molecule type" value="Genomic_DNA"/>
</dbReference>
<keyword evidence="13" id="KW-1185">Reference proteome</keyword>
<feature type="transmembrane region" description="Helical" evidence="9">
    <location>
        <begin position="80"/>
        <end position="104"/>
    </location>
</feature>
<evidence type="ECO:0000256" key="1">
    <source>
        <dbReference type="ARBA" id="ARBA00004141"/>
    </source>
</evidence>
<evidence type="ECO:0000256" key="4">
    <source>
        <dbReference type="ARBA" id="ARBA00022692"/>
    </source>
</evidence>
<evidence type="ECO:0000256" key="7">
    <source>
        <dbReference type="ARBA" id="ARBA00023065"/>
    </source>
</evidence>
<feature type="transmembrane region" description="Helical" evidence="9">
    <location>
        <begin position="152"/>
        <end position="172"/>
    </location>
</feature>
<evidence type="ECO:0000256" key="5">
    <source>
        <dbReference type="ARBA" id="ARBA00022906"/>
    </source>
</evidence>
<feature type="transmembrane region" description="Helical" evidence="9">
    <location>
        <begin position="51"/>
        <end position="68"/>
    </location>
</feature>
<organism evidence="12 13">
    <name type="scientific">Pseudomonas coleopterorum</name>
    <dbReference type="NCBI Taxonomy" id="1605838"/>
    <lineage>
        <taxon>Bacteria</taxon>
        <taxon>Pseudomonadati</taxon>
        <taxon>Pseudomonadota</taxon>
        <taxon>Gammaproteobacteria</taxon>
        <taxon>Pseudomonadales</taxon>
        <taxon>Pseudomonadaceae</taxon>
        <taxon>Pseudomonas</taxon>
    </lineage>
</organism>
<feature type="domain" description="Cation efflux protein transmembrane" evidence="10">
    <location>
        <begin position="19"/>
        <end position="209"/>
    </location>
</feature>
<dbReference type="PANTHER" id="PTHR11562">
    <property type="entry name" value="CATION EFFLUX PROTEIN/ ZINC TRANSPORTER"/>
    <property type="match status" value="1"/>
</dbReference>
<dbReference type="NCBIfam" id="TIGR01297">
    <property type="entry name" value="CDF"/>
    <property type="match status" value="1"/>
</dbReference>
<keyword evidence="3" id="KW-0813">Transport</keyword>
<evidence type="ECO:0000256" key="2">
    <source>
        <dbReference type="ARBA" id="ARBA00008873"/>
    </source>
</evidence>
<keyword evidence="4 9" id="KW-0812">Transmembrane</keyword>
<keyword evidence="6 9" id="KW-1133">Transmembrane helix</keyword>
<dbReference type="SUPFAM" id="SSF160240">
    <property type="entry name" value="Cation efflux protein cytoplasmic domain-like"/>
    <property type="match status" value="1"/>
</dbReference>
<feature type="transmembrane region" description="Helical" evidence="9">
    <location>
        <begin position="178"/>
        <end position="195"/>
    </location>
</feature>
<keyword evidence="7" id="KW-0406">Ion transport</keyword>
<comment type="caution">
    <text evidence="12">The sequence shown here is derived from an EMBL/GenBank/DDBJ whole genome shotgun (WGS) entry which is preliminary data.</text>
</comment>
<dbReference type="PANTHER" id="PTHR11562:SF17">
    <property type="entry name" value="RE54080P-RELATED"/>
    <property type="match status" value="1"/>
</dbReference>
<dbReference type="InterPro" id="IPR002524">
    <property type="entry name" value="Cation_efflux"/>
</dbReference>
<dbReference type="InterPro" id="IPR050681">
    <property type="entry name" value="CDF/SLC30A"/>
</dbReference>
<comment type="subcellular location">
    <subcellularLocation>
        <location evidence="1">Membrane</location>
        <topology evidence="1">Multi-pass membrane protein</topology>
    </subcellularLocation>
</comment>
<feature type="domain" description="Cation efflux protein cytoplasmic" evidence="11">
    <location>
        <begin position="213"/>
        <end position="288"/>
    </location>
</feature>
<feature type="transmembrane region" description="Helical" evidence="9">
    <location>
        <begin position="21"/>
        <end position="45"/>
    </location>
</feature>
<evidence type="ECO:0000259" key="10">
    <source>
        <dbReference type="Pfam" id="PF01545"/>
    </source>
</evidence>
<comment type="similarity">
    <text evidence="2">Belongs to the cation diffusion facilitator (CDF) transporter (TC 2.A.4) family. SLC30A subfamily.</text>
</comment>
<protein>
    <submittedName>
        <fullName evidence="12">Cation transporter</fullName>
    </submittedName>
</protein>
<name>A0ABR9C0D1_9PSED</name>
<evidence type="ECO:0000313" key="13">
    <source>
        <dbReference type="Proteomes" id="UP000620025"/>
    </source>
</evidence>
<proteinExistence type="inferred from homology"/>
<evidence type="ECO:0000256" key="6">
    <source>
        <dbReference type="ARBA" id="ARBA00022989"/>
    </source>
</evidence>
<dbReference type="InterPro" id="IPR036837">
    <property type="entry name" value="Cation_efflux_CTD_sf"/>
</dbReference>
<keyword evidence="5" id="KW-0864">Zinc transport</keyword>
<dbReference type="InterPro" id="IPR027469">
    <property type="entry name" value="Cation_efflux_TMD_sf"/>
</dbReference>
<feature type="transmembrane region" description="Helical" evidence="9">
    <location>
        <begin position="116"/>
        <end position="140"/>
    </location>
</feature>
<dbReference type="RefSeq" id="WP_090355437.1">
    <property type="nucleotide sequence ID" value="NZ_FNTZ01000001.1"/>
</dbReference>
<dbReference type="Gene3D" id="1.20.1510.10">
    <property type="entry name" value="Cation efflux protein transmembrane domain"/>
    <property type="match status" value="1"/>
</dbReference>
<evidence type="ECO:0000256" key="8">
    <source>
        <dbReference type="ARBA" id="ARBA00023136"/>
    </source>
</evidence>